<organism evidence="3 4">
    <name type="scientific">Ophiobolus disseminans</name>
    <dbReference type="NCBI Taxonomy" id="1469910"/>
    <lineage>
        <taxon>Eukaryota</taxon>
        <taxon>Fungi</taxon>
        <taxon>Dikarya</taxon>
        <taxon>Ascomycota</taxon>
        <taxon>Pezizomycotina</taxon>
        <taxon>Dothideomycetes</taxon>
        <taxon>Pleosporomycetidae</taxon>
        <taxon>Pleosporales</taxon>
        <taxon>Pleosporineae</taxon>
        <taxon>Phaeosphaeriaceae</taxon>
        <taxon>Ophiobolus</taxon>
    </lineage>
</organism>
<evidence type="ECO:0008006" key="5">
    <source>
        <dbReference type="Google" id="ProtNLM"/>
    </source>
</evidence>
<dbReference type="EMBL" id="MU006233">
    <property type="protein sequence ID" value="KAF2823023.1"/>
    <property type="molecule type" value="Genomic_DNA"/>
</dbReference>
<evidence type="ECO:0000313" key="4">
    <source>
        <dbReference type="Proteomes" id="UP000799424"/>
    </source>
</evidence>
<evidence type="ECO:0000313" key="3">
    <source>
        <dbReference type="EMBL" id="KAF2823023.1"/>
    </source>
</evidence>
<feature type="transmembrane region" description="Helical" evidence="2">
    <location>
        <begin position="186"/>
        <end position="211"/>
    </location>
</feature>
<gene>
    <name evidence="3" type="ORF">CC86DRAFT_409795</name>
</gene>
<keyword evidence="2" id="KW-1133">Transmembrane helix</keyword>
<dbReference type="OrthoDB" id="10573334at2759"/>
<evidence type="ECO:0000256" key="1">
    <source>
        <dbReference type="SAM" id="MobiDB-lite"/>
    </source>
</evidence>
<feature type="region of interest" description="Disordered" evidence="1">
    <location>
        <begin position="253"/>
        <end position="280"/>
    </location>
</feature>
<evidence type="ECO:0000256" key="2">
    <source>
        <dbReference type="SAM" id="Phobius"/>
    </source>
</evidence>
<proteinExistence type="predicted"/>
<dbReference type="AlphaFoldDB" id="A0A6A6ZQH0"/>
<feature type="compositionally biased region" description="Low complexity" evidence="1">
    <location>
        <begin position="149"/>
        <end position="177"/>
    </location>
</feature>
<name>A0A6A6ZQH0_9PLEO</name>
<feature type="region of interest" description="Disordered" evidence="1">
    <location>
        <begin position="149"/>
        <end position="182"/>
    </location>
</feature>
<sequence length="280" mass="29502">MAVTAPAVLQPRAETATFCWWSSGAVGDSIFWEPVRYDPAKLFITSSQGFSIWVYACNDGANWCDTATIATTCGDGFIRAMSLTSSCAKCWTELMYQRYGDAEPKLSLVGCDAPGGSYSAKTFYVESPPARKGIASTLPTVTTATVPTLANASPITPTPSNTSTSTTPAQTAVSAASESRNDGPSVGLIAGSVIGGVAVLGIIGLIALWIVRRHGRHQPHTTDISATGPQYAASSPGVAEYPIYRAELPPQNRAELPPHAFSTHGRSELEDGGRISVPRY</sequence>
<keyword evidence="2" id="KW-0472">Membrane</keyword>
<reference evidence="3" key="1">
    <citation type="journal article" date="2020" name="Stud. Mycol.">
        <title>101 Dothideomycetes genomes: a test case for predicting lifestyles and emergence of pathogens.</title>
        <authorList>
            <person name="Haridas S."/>
            <person name="Albert R."/>
            <person name="Binder M."/>
            <person name="Bloem J."/>
            <person name="Labutti K."/>
            <person name="Salamov A."/>
            <person name="Andreopoulos B."/>
            <person name="Baker S."/>
            <person name="Barry K."/>
            <person name="Bills G."/>
            <person name="Bluhm B."/>
            <person name="Cannon C."/>
            <person name="Castanera R."/>
            <person name="Culley D."/>
            <person name="Daum C."/>
            <person name="Ezra D."/>
            <person name="Gonzalez J."/>
            <person name="Henrissat B."/>
            <person name="Kuo A."/>
            <person name="Liang C."/>
            <person name="Lipzen A."/>
            <person name="Lutzoni F."/>
            <person name="Magnuson J."/>
            <person name="Mondo S."/>
            <person name="Nolan M."/>
            <person name="Ohm R."/>
            <person name="Pangilinan J."/>
            <person name="Park H.-J."/>
            <person name="Ramirez L."/>
            <person name="Alfaro M."/>
            <person name="Sun H."/>
            <person name="Tritt A."/>
            <person name="Yoshinaga Y."/>
            <person name="Zwiers L.-H."/>
            <person name="Turgeon B."/>
            <person name="Goodwin S."/>
            <person name="Spatafora J."/>
            <person name="Crous P."/>
            <person name="Grigoriev I."/>
        </authorList>
    </citation>
    <scope>NUCLEOTIDE SEQUENCE</scope>
    <source>
        <strain evidence="3">CBS 113818</strain>
    </source>
</reference>
<keyword evidence="2" id="KW-0812">Transmembrane</keyword>
<protein>
    <recommendedName>
        <fullName evidence="5">Mid2 domain-containing protein</fullName>
    </recommendedName>
</protein>
<dbReference type="Proteomes" id="UP000799424">
    <property type="component" value="Unassembled WGS sequence"/>
</dbReference>
<accession>A0A6A6ZQH0</accession>
<keyword evidence="4" id="KW-1185">Reference proteome</keyword>
<dbReference type="CDD" id="cd12087">
    <property type="entry name" value="TM_EGFR-like"/>
    <property type="match status" value="1"/>
</dbReference>